<keyword evidence="4" id="KW-1185">Reference proteome</keyword>
<reference evidence="4" key="1">
    <citation type="journal article" date="2019" name="Int. J. Syst. Evol. Microbiol.">
        <title>The Global Catalogue of Microorganisms (GCM) 10K type strain sequencing project: providing services to taxonomists for standard genome sequencing and annotation.</title>
        <authorList>
            <consortium name="The Broad Institute Genomics Platform"/>
            <consortium name="The Broad Institute Genome Sequencing Center for Infectious Disease"/>
            <person name="Wu L."/>
            <person name="Ma J."/>
        </authorList>
    </citation>
    <scope>NUCLEOTIDE SEQUENCE [LARGE SCALE GENOMIC DNA]</scope>
    <source>
        <strain evidence="4">JCM 17975</strain>
    </source>
</reference>
<organism evidence="3 4">
    <name type="scientific">Promicromonospora umidemergens</name>
    <dbReference type="NCBI Taxonomy" id="629679"/>
    <lineage>
        <taxon>Bacteria</taxon>
        <taxon>Bacillati</taxon>
        <taxon>Actinomycetota</taxon>
        <taxon>Actinomycetes</taxon>
        <taxon>Micrococcales</taxon>
        <taxon>Promicromonosporaceae</taxon>
        <taxon>Promicromonospora</taxon>
    </lineage>
</organism>
<evidence type="ECO:0000313" key="3">
    <source>
        <dbReference type="EMBL" id="GAA4706929.1"/>
    </source>
</evidence>
<evidence type="ECO:0000313" key="4">
    <source>
        <dbReference type="Proteomes" id="UP001500843"/>
    </source>
</evidence>
<proteinExistence type="predicted"/>
<dbReference type="Proteomes" id="UP001500843">
    <property type="component" value="Unassembled WGS sequence"/>
</dbReference>
<dbReference type="EMBL" id="BAABHM010000013">
    <property type="protein sequence ID" value="GAA4706929.1"/>
    <property type="molecule type" value="Genomic_DNA"/>
</dbReference>
<accession>A0ABP8XF94</accession>
<feature type="transmembrane region" description="Helical" evidence="2">
    <location>
        <begin position="59"/>
        <end position="77"/>
    </location>
</feature>
<feature type="region of interest" description="Disordered" evidence="1">
    <location>
        <begin position="223"/>
        <end position="251"/>
    </location>
</feature>
<keyword evidence="2" id="KW-0472">Membrane</keyword>
<feature type="transmembrane region" description="Helical" evidence="2">
    <location>
        <begin position="159"/>
        <end position="179"/>
    </location>
</feature>
<name>A0ABP8XF94_9MICO</name>
<gene>
    <name evidence="3" type="ORF">GCM10023198_31570</name>
</gene>
<feature type="compositionally biased region" description="Basic residues" evidence="1">
    <location>
        <begin position="226"/>
        <end position="237"/>
    </location>
</feature>
<keyword evidence="2" id="KW-1133">Transmembrane helix</keyword>
<dbReference type="RefSeq" id="WP_253872900.1">
    <property type="nucleotide sequence ID" value="NZ_BAABHM010000013.1"/>
</dbReference>
<evidence type="ECO:0000256" key="1">
    <source>
        <dbReference type="SAM" id="MobiDB-lite"/>
    </source>
</evidence>
<sequence length="251" mass="27285">MRSRAAAALGLNHRPVAGLFAMTITLTLGLGLLYLTHSFLGIPDWKGFRFGKDRALPEMIGYVFTAWAAGLALYLAVVQRQAVLASWSAVFAVLLADDYFMLHERMAKVIHVTFGIPQPWGQPLGEIGWFGAVGLALLAALAVGHRFAAPEWQAASRVLAVLLGLLVLCGVVIDALHMFVADVEPWNVLVTVLEDGGELLLLAVVLTFLYGLAFCDHRPTPETLTRRRTTARRRGIRRAAVTPSGTGPPRH</sequence>
<protein>
    <submittedName>
        <fullName evidence="3">Uncharacterized protein</fullName>
    </submittedName>
</protein>
<feature type="transmembrane region" description="Helical" evidence="2">
    <location>
        <begin position="84"/>
        <end position="102"/>
    </location>
</feature>
<feature type="transmembrane region" description="Helical" evidence="2">
    <location>
        <begin position="199"/>
        <end position="217"/>
    </location>
</feature>
<feature type="transmembrane region" description="Helical" evidence="2">
    <location>
        <begin position="16"/>
        <end position="39"/>
    </location>
</feature>
<keyword evidence="2" id="KW-0812">Transmembrane</keyword>
<comment type="caution">
    <text evidence="3">The sequence shown here is derived from an EMBL/GenBank/DDBJ whole genome shotgun (WGS) entry which is preliminary data.</text>
</comment>
<feature type="transmembrane region" description="Helical" evidence="2">
    <location>
        <begin position="127"/>
        <end position="147"/>
    </location>
</feature>
<evidence type="ECO:0000256" key="2">
    <source>
        <dbReference type="SAM" id="Phobius"/>
    </source>
</evidence>